<keyword evidence="5 6" id="KW-0100">Branched-chain amino acid biosynthesis</keyword>
<dbReference type="Gene3D" id="3.20.19.10">
    <property type="entry name" value="Aconitase, domain 4"/>
    <property type="match status" value="1"/>
</dbReference>
<dbReference type="InterPro" id="IPR000573">
    <property type="entry name" value="AconitaseA/IPMdHydase_ssu_swvl"/>
</dbReference>
<evidence type="ECO:0000256" key="4">
    <source>
        <dbReference type="ARBA" id="ARBA00023239"/>
    </source>
</evidence>
<dbReference type="Pfam" id="PF00694">
    <property type="entry name" value="Aconitase_C"/>
    <property type="match status" value="1"/>
</dbReference>
<dbReference type="NCBIfam" id="TIGR02087">
    <property type="entry name" value="LEUD_arch"/>
    <property type="match status" value="1"/>
</dbReference>
<keyword evidence="2 6" id="KW-0432">Leucine biosynthesis</keyword>
<comment type="catalytic activity">
    <reaction evidence="6">
        <text>(2R,3S)-3-isopropylmalate = (2S)-2-isopropylmalate</text>
        <dbReference type="Rhea" id="RHEA:32287"/>
        <dbReference type="ChEBI" id="CHEBI:1178"/>
        <dbReference type="ChEBI" id="CHEBI:35121"/>
        <dbReference type="EC" id="4.2.1.33"/>
    </reaction>
</comment>
<dbReference type="PANTHER" id="PTHR43345">
    <property type="entry name" value="3-ISOPROPYLMALATE DEHYDRATASE SMALL SUBUNIT 2-RELATED-RELATED"/>
    <property type="match status" value="1"/>
</dbReference>
<sequence length="175" mass="18748">MSKLTGLTMPQLVVEGRVIKVGDNIDTDVIIPAKYLVYTDPSILGKHAMEPLDPNFYEKAKNGVILVGGRAFGMGSSREQAAIALKAAGVKAVLAEYFARIFYRNAINNGLPVLTVPGVSKMINDGDHVRVIVDTGEIIINDSRVIKAKPITGVALEILLKGGLLNYLKSSGQSK</sequence>
<dbReference type="InterPro" id="IPR033940">
    <property type="entry name" value="IPMI_Swivel"/>
</dbReference>
<dbReference type="HOGENOM" id="CLU_081378_1_1_2"/>
<dbReference type="PANTHER" id="PTHR43345:SF2">
    <property type="entry name" value="3-ISOPROPYLMALATE DEHYDRATASE SMALL SUBUNIT 1"/>
    <property type="match status" value="1"/>
</dbReference>
<reference evidence="8 9" key="1">
    <citation type="submission" date="2007-10" db="EMBL/GenBank/DDBJ databases">
        <title>Complete sequence of Caldivirga maquilingensis IC-167.</title>
        <authorList>
            <consortium name="US DOE Joint Genome Institute"/>
            <person name="Copeland A."/>
            <person name="Lucas S."/>
            <person name="Lapidus A."/>
            <person name="Barry K."/>
            <person name="Glavina del Rio T."/>
            <person name="Dalin E."/>
            <person name="Tice H."/>
            <person name="Pitluck S."/>
            <person name="Saunders E."/>
            <person name="Brettin T."/>
            <person name="Bruce D."/>
            <person name="Detter J.C."/>
            <person name="Han C."/>
            <person name="Schmutz J."/>
            <person name="Larimer F."/>
            <person name="Land M."/>
            <person name="Hauser L."/>
            <person name="Kyrpides N."/>
            <person name="Ivanova N."/>
            <person name="Biddle J.F."/>
            <person name="Zhang Z."/>
            <person name="Fitz-Gibbon S.T."/>
            <person name="Lowe T.M."/>
            <person name="Saltikov C."/>
            <person name="House C.H."/>
            <person name="Richardson P."/>
        </authorList>
    </citation>
    <scope>NUCLEOTIDE SEQUENCE [LARGE SCALE GENOMIC DNA]</scope>
    <source>
        <strain evidence="9">ATCC 700844 / DSM 13496 / JCM 10307 / IC-167</strain>
    </source>
</reference>
<dbReference type="GO" id="GO:0003861">
    <property type="term" value="F:3-isopropylmalate dehydratase activity"/>
    <property type="evidence" value="ECO:0007669"/>
    <property type="project" value="UniProtKB-UniRule"/>
</dbReference>
<accession>A8MDZ4</accession>
<feature type="domain" description="Aconitase A/isopropylmalate dehydratase small subunit swivel" evidence="7">
    <location>
        <begin position="56"/>
        <end position="113"/>
    </location>
</feature>
<keyword evidence="9" id="KW-1185">Reference proteome</keyword>
<evidence type="ECO:0000256" key="1">
    <source>
        <dbReference type="ARBA" id="ARBA00009869"/>
    </source>
</evidence>
<dbReference type="EMBL" id="CP000852">
    <property type="protein sequence ID" value="ABW02000.1"/>
    <property type="molecule type" value="Genomic_DNA"/>
</dbReference>
<comment type="function">
    <text evidence="6">Catalyzes the isomerization between 2-isopropylmalate and 3-isopropylmalate, via the formation of 2-isopropylmaleate.</text>
</comment>
<dbReference type="SUPFAM" id="SSF52016">
    <property type="entry name" value="LeuD/IlvD-like"/>
    <property type="match status" value="1"/>
</dbReference>
<evidence type="ECO:0000259" key="7">
    <source>
        <dbReference type="Pfam" id="PF00694"/>
    </source>
</evidence>
<organism evidence="8 9">
    <name type="scientific">Caldivirga maquilingensis (strain ATCC 700844 / DSM 13496 / JCM 10307 / IC-167)</name>
    <dbReference type="NCBI Taxonomy" id="397948"/>
    <lineage>
        <taxon>Archaea</taxon>
        <taxon>Thermoproteota</taxon>
        <taxon>Thermoprotei</taxon>
        <taxon>Thermoproteales</taxon>
        <taxon>Thermoproteaceae</taxon>
        <taxon>Caldivirga</taxon>
    </lineage>
</organism>
<proteinExistence type="inferred from homology"/>
<evidence type="ECO:0000313" key="8">
    <source>
        <dbReference type="EMBL" id="ABW02000.1"/>
    </source>
</evidence>
<dbReference type="STRING" id="397948.Cmaq_1173"/>
<gene>
    <name evidence="6" type="primary">leuD</name>
    <name evidence="8" type="ordered locus">Cmaq_1173</name>
</gene>
<keyword evidence="3 6" id="KW-0028">Amino-acid biosynthesis</keyword>
<dbReference type="HAMAP" id="MF_01032">
    <property type="entry name" value="LeuD_type2"/>
    <property type="match status" value="1"/>
</dbReference>
<dbReference type="InterPro" id="IPR050075">
    <property type="entry name" value="LeuD"/>
</dbReference>
<evidence type="ECO:0000256" key="5">
    <source>
        <dbReference type="ARBA" id="ARBA00023304"/>
    </source>
</evidence>
<name>A8MDZ4_CALMQ</name>
<evidence type="ECO:0000256" key="3">
    <source>
        <dbReference type="ARBA" id="ARBA00022605"/>
    </source>
</evidence>
<protein>
    <recommendedName>
        <fullName evidence="6">3-isopropylmalate dehydratase small subunit</fullName>
        <ecNumber evidence="6">4.2.1.33</ecNumber>
    </recommendedName>
    <alternativeName>
        <fullName evidence="6">Alpha-IPM isomerase</fullName>
        <shortName evidence="6">IPMI</shortName>
    </alternativeName>
    <alternativeName>
        <fullName evidence="6">Isopropylmalate isomerase</fullName>
    </alternativeName>
</protein>
<dbReference type="UniPathway" id="UPA00048">
    <property type="reaction ID" value="UER00071"/>
</dbReference>
<dbReference type="CDD" id="cd01577">
    <property type="entry name" value="IPMI_Swivel"/>
    <property type="match status" value="1"/>
</dbReference>
<comment type="subunit">
    <text evidence="6">Heterodimer of LeuC and LeuD.</text>
</comment>
<comment type="pathway">
    <text evidence="6">Amino-acid biosynthesis; L-leucine biosynthesis; L-leucine from 3-methyl-2-oxobutanoate: step 2/4.</text>
</comment>
<keyword evidence="4 6" id="KW-0456">Lyase</keyword>
<dbReference type="Proteomes" id="UP000001137">
    <property type="component" value="Chromosome"/>
</dbReference>
<dbReference type="InterPro" id="IPR015928">
    <property type="entry name" value="Aconitase/3IPM_dehydase_swvl"/>
</dbReference>
<evidence type="ECO:0000256" key="6">
    <source>
        <dbReference type="HAMAP-Rule" id="MF_01032"/>
    </source>
</evidence>
<dbReference type="GO" id="GO:0009098">
    <property type="term" value="P:L-leucine biosynthetic process"/>
    <property type="evidence" value="ECO:0007669"/>
    <property type="project" value="UniProtKB-UniRule"/>
</dbReference>
<dbReference type="eggNOG" id="arCOG02230">
    <property type="taxonomic scope" value="Archaea"/>
</dbReference>
<evidence type="ECO:0000313" key="9">
    <source>
        <dbReference type="Proteomes" id="UP000001137"/>
    </source>
</evidence>
<dbReference type="KEGG" id="cma:Cmaq_1173"/>
<comment type="similarity">
    <text evidence="1 6">Belongs to the LeuD family. LeuD type 2 subfamily.</text>
</comment>
<dbReference type="InterPro" id="IPR011827">
    <property type="entry name" value="LeuD_type2/HacB/DmdB"/>
</dbReference>
<dbReference type="EC" id="4.2.1.33" evidence="6"/>
<evidence type="ECO:0000256" key="2">
    <source>
        <dbReference type="ARBA" id="ARBA00022430"/>
    </source>
</evidence>
<dbReference type="AlphaFoldDB" id="A8MDZ4"/>